<accession>A0A088RP74</accession>
<feature type="region of interest" description="Disordered" evidence="4">
    <location>
        <begin position="688"/>
        <end position="707"/>
    </location>
</feature>
<dbReference type="GeneID" id="22574614"/>
<comment type="similarity">
    <text evidence="3">Belongs to the TRAFAC class myosin-kinesin ATPase superfamily. Kinesin family.</text>
</comment>
<keyword evidence="3" id="KW-0505">Motor protein</keyword>
<dbReference type="RefSeq" id="XP_010698604.1">
    <property type="nucleotide sequence ID" value="XM_010700302.1"/>
</dbReference>
<feature type="region of interest" description="Disordered" evidence="4">
    <location>
        <begin position="574"/>
        <end position="607"/>
    </location>
</feature>
<dbReference type="SMART" id="SM00129">
    <property type="entry name" value="KISc"/>
    <property type="match status" value="1"/>
</dbReference>
<gene>
    <name evidence="6" type="ORF">LPMP_204030</name>
</gene>
<dbReference type="VEuPathDB" id="TriTrypDB:LPMP_204030"/>
<dbReference type="GO" id="GO:0005737">
    <property type="term" value="C:cytoplasm"/>
    <property type="evidence" value="ECO:0007669"/>
    <property type="project" value="UniProtKB-ARBA"/>
</dbReference>
<evidence type="ECO:0000256" key="3">
    <source>
        <dbReference type="PROSITE-ProRule" id="PRU00283"/>
    </source>
</evidence>
<dbReference type="PROSITE" id="PS50067">
    <property type="entry name" value="KINESIN_MOTOR_2"/>
    <property type="match status" value="1"/>
</dbReference>
<proteinExistence type="inferred from homology"/>
<feature type="domain" description="Kinesin motor" evidence="5">
    <location>
        <begin position="90"/>
        <end position="434"/>
    </location>
</feature>
<sequence>MRQVSLIATFNGPALFFSLTQRLLHAPSLFSLSPRRSPPPPTRRVLLDAAPEQHASKELASQKRSTHTHKHIHTRLVLVGSLAERLSAMSVKVAVRSRPMSDHERKENAEVIIRMNGNAVELRGSIDGYDAKFLYDSALWSTGEVVNSSSNAEASQAYVYKEIGAELLAHIVTGYNGCIFAYGQTGSGKTYCMMGRDNDNPGLIPRIAQSLFEKTAELREQSIEVCVETSYYEIYNEKVRCLLRPTQGGYDDTRLRVREHPKYGPFIEGLAKFVVSTQSEFLNLMSDGNKVRTTASTAMNAASSRSHAVFVITLTQKQQKGSLLTLKTSRLNLVDLAGSERASKTLATGKLLTEGATINKSLTCLGNVISALAEAEESGKSRYIPYRDSTLTWILKDNLGGNSKTVMLATISPSSLQYEETLSTLRYAERAKKIVNKAVVNESNNNEVIAALQKEILALRSQLVNASMNEREQLLEELEASESVKKEFTSSLAEKLNDTKKLMEERERYMSQLELKLNAQTEEIDKLRRANEEKEQRINELLHRIHNLVASGSPSDSEKVEQMQELVAALEQEQSVAEAHMRNKQQQQEASASLANNEEEARQPSLAVEDSLVRVNAAVSNTTATLATVRTTMGSAAAVTVSAATQKTCSALALYVDPHADNVDHDLVLESPHESADEDLILDEELEPSATADSDLEDVLTEDSSLGLPPKSLGASHLVTESELTDPDIVLGESVSGPPASQAATNASAGALVPESSAVRVIASVDPHAVLSGGLPVVSEASASPPLSEEAAPVSLNMQDVLISKTHVTLKDFFAKSSERPEIYAPNSHLAHLAIPSHALPNNRYLHEPFRVTQMTKSSLTRRKNPRIWEIDMFRGCFSSLDTTGDNSSDLPIVNLFRVEKDPRLSRRLTLYFLDTPHPYTLEFGSTARRQQFFELAMLLRRHSILWCPSLCIDGESDVTVTVKGTTVARPGSRDVSVSGEVTMTVTRMPYEVIDMWYGCFSLEGNQLPHSAAVFSGFFPKEQHELYAIGVIDVPASLLESDELARYFLAYLGTSTYFVLANTALSSKKHHTNNIMLVLCKRSFILRVANIELLGTVSLQKEGVHPGDFTATGCSMRINESSLGLILVNAKPGAYTPQTRAACIRSLLSGFPFGDPSVDVSMRLDYYVVSGAFHFGGDFSSEDALIREILADNLMSNMREMEPSPTLCSAASPLRVFYAVRPSVSRMDMSVYSTSRALRFANAFFCADIFCQRSFLSLFGESVPCVQLLLNRVTINGTRLPLLRDAELQVSLDILEDSPATFRLSQRDGDYVIATSMDTVLYPCVSNTEYLRLQTATFSVQGSIGPVEAPKRTVVASGVFPLKSVSLADPALLHIPLYYQGCTVGKLTAVLLQIYCECNNAELSALGIRDARYATILSCYENEVRCTNGQWSPASLIDDGVFHFSADDPTKAQDREAYALPDPHDWRWMIAWQHDHREDDQHGWVYADGIEADLQLSATVSTNIRRRRWVRVMQASGPMVYHTYLAEKLRTVAV</sequence>
<dbReference type="FunFam" id="3.40.850.10:FF:000242">
    <property type="entry name" value="Putative Unc104-like kinesin"/>
    <property type="match status" value="1"/>
</dbReference>
<dbReference type="Gene3D" id="3.40.850.10">
    <property type="entry name" value="Kinesin motor domain"/>
    <property type="match status" value="1"/>
</dbReference>
<dbReference type="KEGG" id="lpan:LPMP_204030"/>
<dbReference type="SUPFAM" id="SSF52540">
    <property type="entry name" value="P-loop containing nucleoside triphosphate hydrolases"/>
    <property type="match status" value="1"/>
</dbReference>
<evidence type="ECO:0000313" key="6">
    <source>
        <dbReference type="EMBL" id="AIN97897.1"/>
    </source>
</evidence>
<dbReference type="GO" id="GO:0005524">
    <property type="term" value="F:ATP binding"/>
    <property type="evidence" value="ECO:0007669"/>
    <property type="project" value="UniProtKB-UniRule"/>
</dbReference>
<dbReference type="PROSITE" id="PS00411">
    <property type="entry name" value="KINESIN_MOTOR_1"/>
    <property type="match status" value="1"/>
</dbReference>
<feature type="binding site" evidence="3">
    <location>
        <begin position="183"/>
        <end position="190"/>
    </location>
    <ligand>
        <name>ATP</name>
        <dbReference type="ChEBI" id="CHEBI:30616"/>
    </ligand>
</feature>
<evidence type="ECO:0000256" key="4">
    <source>
        <dbReference type="SAM" id="MobiDB-lite"/>
    </source>
</evidence>
<keyword evidence="2 3" id="KW-0067">ATP-binding</keyword>
<dbReference type="GO" id="GO:0007018">
    <property type="term" value="P:microtubule-based movement"/>
    <property type="evidence" value="ECO:0007669"/>
    <property type="project" value="InterPro"/>
</dbReference>
<dbReference type="GO" id="GO:0003777">
    <property type="term" value="F:microtubule motor activity"/>
    <property type="evidence" value="ECO:0007669"/>
    <property type="project" value="InterPro"/>
</dbReference>
<dbReference type="VEuPathDB" id="TriTrypDB:LPAL13_200046400"/>
<dbReference type="InterPro" id="IPR010482">
    <property type="entry name" value="TECPR1-like_DysF"/>
</dbReference>
<evidence type="ECO:0000259" key="5">
    <source>
        <dbReference type="PROSITE" id="PS50067"/>
    </source>
</evidence>
<dbReference type="GO" id="GO:0008017">
    <property type="term" value="F:microtubule binding"/>
    <property type="evidence" value="ECO:0007669"/>
    <property type="project" value="InterPro"/>
</dbReference>
<dbReference type="InterPro" id="IPR057607">
    <property type="entry name" value="PH_kinetoplastids"/>
</dbReference>
<protein>
    <submittedName>
        <fullName evidence="6">Kinesin, putative</fullName>
    </submittedName>
</protein>
<dbReference type="PANTHER" id="PTHR47117">
    <property type="entry name" value="STAR-RELATED LIPID TRANSFER PROTEIN 9"/>
    <property type="match status" value="1"/>
</dbReference>
<organism evidence="6 7">
    <name type="scientific">Leishmania panamensis</name>
    <dbReference type="NCBI Taxonomy" id="5679"/>
    <lineage>
        <taxon>Eukaryota</taxon>
        <taxon>Discoba</taxon>
        <taxon>Euglenozoa</taxon>
        <taxon>Kinetoplastea</taxon>
        <taxon>Metakinetoplastina</taxon>
        <taxon>Trypanosomatida</taxon>
        <taxon>Trypanosomatidae</taxon>
        <taxon>Leishmaniinae</taxon>
        <taxon>Leishmania</taxon>
        <taxon>Leishmania guyanensis species complex</taxon>
    </lineage>
</organism>
<evidence type="ECO:0000256" key="1">
    <source>
        <dbReference type="ARBA" id="ARBA00022741"/>
    </source>
</evidence>
<evidence type="ECO:0000256" key="2">
    <source>
        <dbReference type="ARBA" id="ARBA00022840"/>
    </source>
</evidence>
<keyword evidence="1 3" id="KW-0547">Nucleotide-binding</keyword>
<dbReference type="eggNOG" id="KOG0241">
    <property type="taxonomic scope" value="Eukaryota"/>
</dbReference>
<dbReference type="GO" id="GO:0098588">
    <property type="term" value="C:bounding membrane of organelle"/>
    <property type="evidence" value="ECO:0007669"/>
    <property type="project" value="UniProtKB-ARBA"/>
</dbReference>
<reference evidence="6 7" key="1">
    <citation type="journal article" date="2015" name="Sci. Rep.">
        <title>The genome of Leishmania panamensis: insights into genomics of the L. (Viannia) subgenus.</title>
        <authorList>
            <person name="Llanes A."/>
            <person name="Restrepo C.M."/>
            <person name="Vecchio G.D."/>
            <person name="Anguizola F.J."/>
            <person name="Lleonart R."/>
        </authorList>
    </citation>
    <scope>NUCLEOTIDE SEQUENCE [LARGE SCALE GENOMIC DNA]</scope>
    <source>
        <strain evidence="6 7">MHOM/PA/94/PSC-1</strain>
    </source>
</reference>
<keyword evidence="7" id="KW-1185">Reference proteome</keyword>
<dbReference type="OrthoDB" id="3176171at2759"/>
<dbReference type="Pfam" id="PF06398">
    <property type="entry name" value="Pex24p"/>
    <property type="match status" value="1"/>
</dbReference>
<dbReference type="EMBL" id="CP009389">
    <property type="protein sequence ID" value="AIN97897.1"/>
    <property type="molecule type" value="Genomic_DNA"/>
</dbReference>
<dbReference type="PRINTS" id="PR00380">
    <property type="entry name" value="KINESINHEAVY"/>
</dbReference>
<dbReference type="Pfam" id="PF00225">
    <property type="entry name" value="Kinesin"/>
    <property type="match status" value="1"/>
</dbReference>
<dbReference type="InterPro" id="IPR019821">
    <property type="entry name" value="Kinesin_motor_CS"/>
</dbReference>
<dbReference type="InterPro" id="IPR001752">
    <property type="entry name" value="Kinesin_motor_dom"/>
</dbReference>
<dbReference type="Proteomes" id="UP000063063">
    <property type="component" value="Chromosome 20"/>
</dbReference>
<dbReference type="Pfam" id="PF25404">
    <property type="entry name" value="PH_29"/>
    <property type="match status" value="1"/>
</dbReference>
<dbReference type="InterPro" id="IPR036961">
    <property type="entry name" value="Kinesin_motor_dom_sf"/>
</dbReference>
<name>A0A088RP74_LEIPA</name>
<dbReference type="InterPro" id="IPR027417">
    <property type="entry name" value="P-loop_NTPase"/>
</dbReference>
<evidence type="ECO:0000313" key="7">
    <source>
        <dbReference type="Proteomes" id="UP000063063"/>
    </source>
</evidence>